<proteinExistence type="predicted"/>
<evidence type="ECO:0000256" key="4">
    <source>
        <dbReference type="ARBA" id="ARBA00023267"/>
    </source>
</evidence>
<dbReference type="OrthoDB" id="9807064at2"/>
<dbReference type="Pfam" id="PF02237">
    <property type="entry name" value="BPL_C"/>
    <property type="match status" value="1"/>
</dbReference>
<dbReference type="Pfam" id="PF03099">
    <property type="entry name" value="BPL_LplA_LipB"/>
    <property type="match status" value="1"/>
</dbReference>
<evidence type="ECO:0000256" key="3">
    <source>
        <dbReference type="ARBA" id="ARBA00022840"/>
    </source>
</evidence>
<feature type="region of interest" description="Disordered" evidence="6">
    <location>
        <begin position="115"/>
        <end position="144"/>
    </location>
</feature>
<dbReference type="SUPFAM" id="SSF50037">
    <property type="entry name" value="C-terminal domain of transcriptional repressors"/>
    <property type="match status" value="1"/>
</dbReference>
<dbReference type="Proteomes" id="UP000195981">
    <property type="component" value="Unassembled WGS sequence"/>
</dbReference>
<dbReference type="InterPro" id="IPR004143">
    <property type="entry name" value="BPL_LPL_catalytic"/>
</dbReference>
<keyword evidence="3" id="KW-0067">ATP-binding</keyword>
<keyword evidence="4" id="KW-0092">Biotin</keyword>
<dbReference type="RefSeq" id="WP_087103447.1">
    <property type="nucleotide sequence ID" value="NZ_FWFG01000050.1"/>
</dbReference>
<reference evidence="8 9" key="1">
    <citation type="submission" date="2017-02" db="EMBL/GenBank/DDBJ databases">
        <authorList>
            <person name="Peterson S.W."/>
        </authorList>
    </citation>
    <scope>NUCLEOTIDE SEQUENCE [LARGE SCALE GENOMIC DNA]</scope>
    <source>
        <strain evidence="8 9">CIP104813</strain>
    </source>
</reference>
<gene>
    <name evidence="8" type="ORF">FM110_05650</name>
</gene>
<dbReference type="GO" id="GO:0004077">
    <property type="term" value="F:biotin--[biotin carboxyl-carrier protein] ligase activity"/>
    <property type="evidence" value="ECO:0007669"/>
    <property type="project" value="UniProtKB-EC"/>
</dbReference>
<keyword evidence="9" id="KW-1185">Reference proteome</keyword>
<dbReference type="SUPFAM" id="SSF55681">
    <property type="entry name" value="Class II aaRS and biotin synthetases"/>
    <property type="match status" value="1"/>
</dbReference>
<dbReference type="CDD" id="cd16442">
    <property type="entry name" value="BPL"/>
    <property type="match status" value="1"/>
</dbReference>
<evidence type="ECO:0000259" key="7">
    <source>
        <dbReference type="PROSITE" id="PS51733"/>
    </source>
</evidence>
<dbReference type="EC" id="6.3.4.15" evidence="5"/>
<feature type="domain" description="BPL/LPL catalytic" evidence="7">
    <location>
        <begin position="9"/>
        <end position="228"/>
    </location>
</feature>
<evidence type="ECO:0000313" key="9">
    <source>
        <dbReference type="Proteomes" id="UP000195981"/>
    </source>
</evidence>
<dbReference type="PANTHER" id="PTHR12835:SF5">
    <property type="entry name" value="BIOTIN--PROTEIN LIGASE"/>
    <property type="match status" value="1"/>
</dbReference>
<dbReference type="GO" id="GO:0005524">
    <property type="term" value="F:ATP binding"/>
    <property type="evidence" value="ECO:0007669"/>
    <property type="project" value="UniProtKB-KW"/>
</dbReference>
<dbReference type="InterPro" id="IPR003142">
    <property type="entry name" value="BPL_C"/>
</dbReference>
<dbReference type="GO" id="GO:0005737">
    <property type="term" value="C:cytoplasm"/>
    <property type="evidence" value="ECO:0007669"/>
    <property type="project" value="TreeGrafter"/>
</dbReference>
<dbReference type="InterPro" id="IPR008988">
    <property type="entry name" value="Transcriptional_repressor_C"/>
</dbReference>
<evidence type="ECO:0000313" key="8">
    <source>
        <dbReference type="EMBL" id="SLM90823.1"/>
    </source>
</evidence>
<evidence type="ECO:0000256" key="1">
    <source>
        <dbReference type="ARBA" id="ARBA00022598"/>
    </source>
</evidence>
<evidence type="ECO:0000256" key="5">
    <source>
        <dbReference type="ARBA" id="ARBA00024227"/>
    </source>
</evidence>
<evidence type="ECO:0000256" key="6">
    <source>
        <dbReference type="SAM" id="MobiDB-lite"/>
    </source>
</evidence>
<dbReference type="Gene3D" id="3.30.930.10">
    <property type="entry name" value="Bira Bifunctional Protein, Domain 2"/>
    <property type="match status" value="1"/>
</dbReference>
<keyword evidence="1 8" id="KW-0436">Ligase</keyword>
<feature type="region of interest" description="Disordered" evidence="6">
    <location>
        <begin position="1"/>
        <end position="20"/>
    </location>
</feature>
<evidence type="ECO:0000256" key="2">
    <source>
        <dbReference type="ARBA" id="ARBA00022741"/>
    </source>
</evidence>
<dbReference type="InterPro" id="IPR045864">
    <property type="entry name" value="aa-tRNA-synth_II/BPL/LPL"/>
</dbReference>
<sequence>MPRPASRAARGADSPRPAEAAVPVVWRDRAGSTQDEVRALLAGGLRAPLAVATTEQSAGRGRLGRSWSSPLGQGLALSVAHPTALEPAARTWLPLVAGLAVVEVLECLRREALARRPGAPDADEAGRDDAGPGDAGCEDAGPLGLKWPNDVHDARGRKLAGILAEATADGAVILGVGLNLAGPVRTDDGEVMPGACALSEVLGMGPEEARGMGSALAAELARGIVGQLRRLEAAHGDAVASGQAEHYGETCITVSRRVRVTGAGSRPAVQGTAVGIDDRGRLIVRDDAGATHRLDIGDVEHVRAADDDAARGLASGQDD</sequence>
<dbReference type="PANTHER" id="PTHR12835">
    <property type="entry name" value="BIOTIN PROTEIN LIGASE"/>
    <property type="match status" value="1"/>
</dbReference>
<organism evidence="8 9">
    <name type="scientific">Brachybacterium nesterenkovii</name>
    <dbReference type="NCBI Taxonomy" id="47847"/>
    <lineage>
        <taxon>Bacteria</taxon>
        <taxon>Bacillati</taxon>
        <taxon>Actinomycetota</taxon>
        <taxon>Actinomycetes</taxon>
        <taxon>Micrococcales</taxon>
        <taxon>Dermabacteraceae</taxon>
        <taxon>Brachybacterium</taxon>
    </lineage>
</organism>
<dbReference type="Gene3D" id="2.30.30.100">
    <property type="match status" value="1"/>
</dbReference>
<protein>
    <recommendedName>
        <fullName evidence="5">biotin--[biotin carboxyl-carrier protein] ligase</fullName>
        <ecNumber evidence="5">6.3.4.15</ecNumber>
    </recommendedName>
</protein>
<accession>A0A1X6WYI1</accession>
<dbReference type="AlphaFoldDB" id="A0A1X6WYI1"/>
<dbReference type="InterPro" id="IPR004408">
    <property type="entry name" value="Biotin_CoA_COase_ligase"/>
</dbReference>
<dbReference type="PROSITE" id="PS51733">
    <property type="entry name" value="BPL_LPL_CATALYTIC"/>
    <property type="match status" value="1"/>
</dbReference>
<dbReference type="EMBL" id="FWFG01000050">
    <property type="protein sequence ID" value="SLM90823.1"/>
    <property type="molecule type" value="Genomic_DNA"/>
</dbReference>
<keyword evidence="2" id="KW-0547">Nucleotide-binding</keyword>
<name>A0A1X6WYI1_9MICO</name>